<evidence type="ECO:0000313" key="2">
    <source>
        <dbReference type="Proteomes" id="UP001488838"/>
    </source>
</evidence>
<keyword evidence="2" id="KW-1185">Reference proteome</keyword>
<dbReference type="Proteomes" id="UP001488838">
    <property type="component" value="Unassembled WGS sequence"/>
</dbReference>
<comment type="caution">
    <text evidence="1">The sequence shown here is derived from an EMBL/GenBank/DDBJ whole genome shotgun (WGS) entry which is preliminary data.</text>
</comment>
<organism evidence="1 2">
    <name type="scientific">Myodes glareolus</name>
    <name type="common">Bank vole</name>
    <name type="synonym">Clethrionomys glareolus</name>
    <dbReference type="NCBI Taxonomy" id="447135"/>
    <lineage>
        <taxon>Eukaryota</taxon>
        <taxon>Metazoa</taxon>
        <taxon>Chordata</taxon>
        <taxon>Craniata</taxon>
        <taxon>Vertebrata</taxon>
        <taxon>Euteleostomi</taxon>
        <taxon>Mammalia</taxon>
        <taxon>Eutheria</taxon>
        <taxon>Euarchontoglires</taxon>
        <taxon>Glires</taxon>
        <taxon>Rodentia</taxon>
        <taxon>Myomorpha</taxon>
        <taxon>Muroidea</taxon>
        <taxon>Cricetidae</taxon>
        <taxon>Arvicolinae</taxon>
        <taxon>Myodes</taxon>
    </lineage>
</organism>
<proteinExistence type="predicted"/>
<gene>
    <name evidence="1" type="ORF">U0070_018712</name>
</gene>
<protein>
    <submittedName>
        <fullName evidence="1">Uncharacterized protein</fullName>
    </submittedName>
</protein>
<feature type="non-terminal residue" evidence="1">
    <location>
        <position position="1"/>
    </location>
</feature>
<evidence type="ECO:0000313" key="1">
    <source>
        <dbReference type="EMBL" id="KAK7818396.1"/>
    </source>
</evidence>
<name>A0AAW0IVY7_MYOGA</name>
<dbReference type="EMBL" id="JBBHLL010000088">
    <property type="protein sequence ID" value="KAK7818396.1"/>
    <property type="molecule type" value="Genomic_DNA"/>
</dbReference>
<dbReference type="AlphaFoldDB" id="A0AAW0IVY7"/>
<accession>A0AAW0IVY7</accession>
<reference evidence="1 2" key="1">
    <citation type="journal article" date="2023" name="bioRxiv">
        <title>Conserved and derived expression patterns and positive selection on dental genes reveal complex evolutionary context of ever-growing rodent molars.</title>
        <authorList>
            <person name="Calamari Z.T."/>
            <person name="Song A."/>
            <person name="Cohen E."/>
            <person name="Akter M."/>
            <person name="Roy R.D."/>
            <person name="Hallikas O."/>
            <person name="Christensen M.M."/>
            <person name="Li P."/>
            <person name="Marangoni P."/>
            <person name="Jernvall J."/>
            <person name="Klein O.D."/>
        </authorList>
    </citation>
    <scope>NUCLEOTIDE SEQUENCE [LARGE SCALE GENOMIC DNA]</scope>
    <source>
        <strain evidence="1">V071</strain>
    </source>
</reference>
<sequence>KKKTLSKQKQQWPGRRINCKETPSECCEERYALTREDCHPEGAAPSVTVGKIKAQEMRRVEVHYGLLSTSYYRASSKGPGRDDRKLREIQTGSCPKAECRAGLSWPAEGRKRIGSELIAKIVDFGEATFLSYPQVWMSEEGASKMVLGQIPCSNMWFLIWMMKIERQKVRRILMKGVRMRVKKTEMMMKGEGEEEEDKWTLPRVLQSVPLYLVASELYTLSMCSHDRKRRGTELKMVQDDGYLDEGSPSFYGPSNHVQNSYCTSLSISCRRAQQNTAQDCIDGQTAASRTVLGTREDL</sequence>